<dbReference type="AlphaFoldDB" id="A0A9W8JIL9"/>
<evidence type="ECO:0000313" key="3">
    <source>
        <dbReference type="Proteomes" id="UP001140091"/>
    </source>
</evidence>
<name>A0A9W8JIL9_9AGAR</name>
<protein>
    <submittedName>
        <fullName evidence="2">Uncharacterized protein</fullName>
    </submittedName>
</protein>
<sequence length="310" mass="33248">MPLVPAWNKVVEYARDTWGEGGGPTLNPPEYADRGADACMNEPRIKIQWAQQPSCSSMKTLGEGTSKGADATISFVQKTGSEQSGSWTVTKSSEITNSISFNVGFEYSGFSAGMETSFSATVKNERFTMSNNNMQETTVTYENKDGNQCKLEIDTQTCRATGKGVVPIKASGFVWFYYPSPRASKNNPGGSKHYHWAVQLSRVLTEEERTSLIEFQGPMNTISKTAHALNCTPLGASKAVARTLVKPGTNATRPSKTTSASPRAGSTSGKTATEGGNTAGKTPAKSTSTKPRASSNPKPSPRPRAPQRKD</sequence>
<feature type="non-terminal residue" evidence="2">
    <location>
        <position position="310"/>
    </location>
</feature>
<gene>
    <name evidence="2" type="ORF">H1R20_g3558</name>
</gene>
<dbReference type="Proteomes" id="UP001140091">
    <property type="component" value="Unassembled WGS sequence"/>
</dbReference>
<evidence type="ECO:0000313" key="2">
    <source>
        <dbReference type="EMBL" id="KAJ2933524.1"/>
    </source>
</evidence>
<feature type="compositionally biased region" description="Polar residues" evidence="1">
    <location>
        <begin position="249"/>
        <end position="297"/>
    </location>
</feature>
<accession>A0A9W8JIL9</accession>
<reference evidence="2" key="1">
    <citation type="submission" date="2022-06" db="EMBL/GenBank/DDBJ databases">
        <title>Genome Sequence of Candolleomyces eurysporus.</title>
        <authorList>
            <person name="Buettner E."/>
        </authorList>
    </citation>
    <scope>NUCLEOTIDE SEQUENCE</scope>
    <source>
        <strain evidence="2">VTCC 930004</strain>
    </source>
</reference>
<dbReference type="OrthoDB" id="3010635at2759"/>
<evidence type="ECO:0000256" key="1">
    <source>
        <dbReference type="SAM" id="MobiDB-lite"/>
    </source>
</evidence>
<feature type="region of interest" description="Disordered" evidence="1">
    <location>
        <begin position="245"/>
        <end position="310"/>
    </location>
</feature>
<proteinExistence type="predicted"/>
<dbReference type="EMBL" id="JANBPK010000740">
    <property type="protein sequence ID" value="KAJ2933524.1"/>
    <property type="molecule type" value="Genomic_DNA"/>
</dbReference>
<keyword evidence="3" id="KW-1185">Reference proteome</keyword>
<comment type="caution">
    <text evidence="2">The sequence shown here is derived from an EMBL/GenBank/DDBJ whole genome shotgun (WGS) entry which is preliminary data.</text>
</comment>
<organism evidence="2 3">
    <name type="scientific">Candolleomyces eurysporus</name>
    <dbReference type="NCBI Taxonomy" id="2828524"/>
    <lineage>
        <taxon>Eukaryota</taxon>
        <taxon>Fungi</taxon>
        <taxon>Dikarya</taxon>
        <taxon>Basidiomycota</taxon>
        <taxon>Agaricomycotina</taxon>
        <taxon>Agaricomycetes</taxon>
        <taxon>Agaricomycetidae</taxon>
        <taxon>Agaricales</taxon>
        <taxon>Agaricineae</taxon>
        <taxon>Psathyrellaceae</taxon>
        <taxon>Candolleomyces</taxon>
    </lineage>
</organism>